<keyword evidence="3" id="KW-1185">Reference proteome</keyword>
<dbReference type="EMBL" id="FWWU01000009">
    <property type="protein sequence ID" value="SMB93316.1"/>
    <property type="molecule type" value="Genomic_DNA"/>
</dbReference>
<protein>
    <submittedName>
        <fullName evidence="2">Uncharacterized protein</fullName>
    </submittedName>
</protein>
<dbReference type="AlphaFoldDB" id="A0A1W1VJ10"/>
<evidence type="ECO:0000313" key="2">
    <source>
        <dbReference type="EMBL" id="SMB93316.1"/>
    </source>
</evidence>
<dbReference type="Proteomes" id="UP000192582">
    <property type="component" value="Unassembled WGS sequence"/>
</dbReference>
<organism evidence="2 3">
    <name type="scientific">Deinococcus hopiensis KR-140</name>
    <dbReference type="NCBI Taxonomy" id="695939"/>
    <lineage>
        <taxon>Bacteria</taxon>
        <taxon>Thermotogati</taxon>
        <taxon>Deinococcota</taxon>
        <taxon>Deinococci</taxon>
        <taxon>Deinococcales</taxon>
        <taxon>Deinococcaceae</taxon>
        <taxon>Deinococcus</taxon>
    </lineage>
</organism>
<accession>A0A1W1VJ10</accession>
<name>A0A1W1VJ10_9DEIO</name>
<reference evidence="2 3" key="1">
    <citation type="submission" date="2017-04" db="EMBL/GenBank/DDBJ databases">
        <authorList>
            <person name="Afonso C.L."/>
            <person name="Miller P.J."/>
            <person name="Scott M.A."/>
            <person name="Spackman E."/>
            <person name="Goraichik I."/>
            <person name="Dimitrov K.M."/>
            <person name="Suarez D.L."/>
            <person name="Swayne D.E."/>
        </authorList>
    </citation>
    <scope>NUCLEOTIDE SEQUENCE [LARGE SCALE GENOMIC DNA]</scope>
    <source>
        <strain evidence="2 3">KR-140</strain>
    </source>
</reference>
<sequence>MKFLRDGVEVDANGKPVAEAQTEQLGGGEATALQQQLDDLRAVQAAQERRYAEATAELEQLRAQPLLPEDAHDRLIAVKGVGEKLAEEILAALKAPAQEG</sequence>
<feature type="coiled-coil region" evidence="1">
    <location>
        <begin position="30"/>
        <end position="64"/>
    </location>
</feature>
<dbReference type="RefSeq" id="WP_084049304.1">
    <property type="nucleotide sequence ID" value="NZ_FWWU01000009.1"/>
</dbReference>
<keyword evidence="1" id="KW-0175">Coiled coil</keyword>
<gene>
    <name evidence="2" type="ORF">SAMN00790413_01933</name>
</gene>
<dbReference type="OrthoDB" id="73746at2"/>
<dbReference type="STRING" id="695939.SAMN00790413_01933"/>
<evidence type="ECO:0000256" key="1">
    <source>
        <dbReference type="SAM" id="Coils"/>
    </source>
</evidence>
<proteinExistence type="predicted"/>
<evidence type="ECO:0000313" key="3">
    <source>
        <dbReference type="Proteomes" id="UP000192582"/>
    </source>
</evidence>